<name>A0A8T2JQQ6_9PIPI</name>
<organism evidence="13 14">
    <name type="scientific">Hymenochirus boettgeri</name>
    <name type="common">Congo dwarf clawed frog</name>
    <dbReference type="NCBI Taxonomy" id="247094"/>
    <lineage>
        <taxon>Eukaryota</taxon>
        <taxon>Metazoa</taxon>
        <taxon>Chordata</taxon>
        <taxon>Craniata</taxon>
        <taxon>Vertebrata</taxon>
        <taxon>Euteleostomi</taxon>
        <taxon>Amphibia</taxon>
        <taxon>Batrachia</taxon>
        <taxon>Anura</taxon>
        <taxon>Pipoidea</taxon>
        <taxon>Pipidae</taxon>
        <taxon>Pipinae</taxon>
        <taxon>Hymenochirus</taxon>
    </lineage>
</organism>
<evidence type="ECO:0000256" key="11">
    <source>
        <dbReference type="RuleBase" id="RU004423"/>
    </source>
</evidence>
<evidence type="ECO:0000256" key="6">
    <source>
        <dbReference type="ARBA" id="ARBA00022989"/>
    </source>
</evidence>
<evidence type="ECO:0000256" key="2">
    <source>
        <dbReference type="ARBA" id="ARBA00007376"/>
    </source>
</evidence>
<evidence type="ECO:0000256" key="8">
    <source>
        <dbReference type="ARBA" id="ARBA00023136"/>
    </source>
</evidence>
<evidence type="ECO:0000256" key="12">
    <source>
        <dbReference type="SAM" id="Phobius"/>
    </source>
</evidence>
<reference evidence="13" key="1">
    <citation type="thesis" date="2020" institute="ProQuest LLC" country="789 East Eisenhower Parkway, Ann Arbor, MI, USA">
        <title>Comparative Genomics and Chromosome Evolution.</title>
        <authorList>
            <person name="Mudd A.B."/>
        </authorList>
    </citation>
    <scope>NUCLEOTIDE SEQUENCE</scope>
    <source>
        <strain evidence="13">Female2</strain>
        <tissue evidence="13">Blood</tissue>
    </source>
</reference>
<evidence type="ECO:0000256" key="1">
    <source>
        <dbReference type="ARBA" id="ARBA00004141"/>
    </source>
</evidence>
<gene>
    <name evidence="13" type="ORF">GDO86_010618</name>
</gene>
<dbReference type="Proteomes" id="UP000812440">
    <property type="component" value="Chromosome 5"/>
</dbReference>
<evidence type="ECO:0000256" key="9">
    <source>
        <dbReference type="ARBA" id="ARBA00023170"/>
    </source>
</evidence>
<keyword evidence="9" id="KW-0675">Receptor</keyword>
<keyword evidence="5 12" id="KW-0812">Transmembrane</keyword>
<proteinExistence type="inferred from homology"/>
<evidence type="ECO:0000256" key="7">
    <source>
        <dbReference type="ARBA" id="ARBA00023040"/>
    </source>
</evidence>
<evidence type="ECO:0008006" key="15">
    <source>
        <dbReference type="Google" id="ProtNLM"/>
    </source>
</evidence>
<evidence type="ECO:0000313" key="13">
    <source>
        <dbReference type="EMBL" id="KAG8445893.1"/>
    </source>
</evidence>
<dbReference type="SUPFAM" id="SSF81321">
    <property type="entry name" value="Family A G protein-coupled receptor-like"/>
    <property type="match status" value="1"/>
</dbReference>
<keyword evidence="3" id="KW-0919">Taste</keyword>
<accession>A0A8T2JQQ6</accession>
<keyword evidence="14" id="KW-1185">Reference proteome</keyword>
<feature type="transmembrane region" description="Helical" evidence="12">
    <location>
        <begin position="6"/>
        <end position="34"/>
    </location>
</feature>
<dbReference type="OrthoDB" id="8876749at2759"/>
<evidence type="ECO:0000256" key="3">
    <source>
        <dbReference type="ARBA" id="ARBA00022480"/>
    </source>
</evidence>
<dbReference type="GO" id="GO:0004930">
    <property type="term" value="F:G protein-coupled receptor activity"/>
    <property type="evidence" value="ECO:0007669"/>
    <property type="project" value="UniProtKB-KW"/>
</dbReference>
<keyword evidence="10" id="KW-0807">Transducer</keyword>
<dbReference type="EMBL" id="JAACNH010000004">
    <property type="protein sequence ID" value="KAG8445893.1"/>
    <property type="molecule type" value="Genomic_DNA"/>
</dbReference>
<comment type="subcellular location">
    <subcellularLocation>
        <location evidence="1">Membrane</location>
        <topology evidence="1">Multi-pass membrane protein</topology>
    </subcellularLocation>
</comment>
<dbReference type="InterPro" id="IPR007960">
    <property type="entry name" value="TAS2R"/>
</dbReference>
<feature type="non-terminal residue" evidence="13">
    <location>
        <position position="228"/>
    </location>
</feature>
<feature type="transmembrane region" description="Helical" evidence="12">
    <location>
        <begin position="46"/>
        <end position="69"/>
    </location>
</feature>
<feature type="transmembrane region" description="Helical" evidence="12">
    <location>
        <begin position="81"/>
        <end position="101"/>
    </location>
</feature>
<dbReference type="Pfam" id="PF05296">
    <property type="entry name" value="TAS2R"/>
    <property type="match status" value="1"/>
</dbReference>
<dbReference type="Gene3D" id="1.20.1070.10">
    <property type="entry name" value="Rhodopsin 7-helix transmembrane proteins"/>
    <property type="match status" value="1"/>
</dbReference>
<keyword evidence="4" id="KW-0716">Sensory transduction</keyword>
<evidence type="ECO:0000313" key="14">
    <source>
        <dbReference type="Proteomes" id="UP000812440"/>
    </source>
</evidence>
<evidence type="ECO:0000256" key="5">
    <source>
        <dbReference type="ARBA" id="ARBA00022692"/>
    </source>
</evidence>
<protein>
    <recommendedName>
        <fullName evidence="15">Taste receptor type 2</fullName>
    </recommendedName>
</protein>
<dbReference type="AlphaFoldDB" id="A0A8T2JQQ6"/>
<evidence type="ECO:0000256" key="10">
    <source>
        <dbReference type="ARBA" id="ARBA00023224"/>
    </source>
</evidence>
<sequence length="228" mass="26327">MMDVYFIFGTIIPIILYLLGMIVNGFIVVTYLLEWKSKKSLKPTDTVLMCLGVTRMFFNLVSTLSFLPYKSPEKPKVFRAIWNYFNWSGLWFISLLSVIYCTKIANYNNRVFIYMKLNISTLLKWLILGNVLTSLVFSVLLKILGEAPPQYWINSIGNSMKNSTDNNINSYVFIYLFIYHLGSSLPFIMFCVSALLLICSLWSHTQQIKSSGTGLENSHLKYTCYKED</sequence>
<comment type="caution">
    <text evidence="13">The sequence shown here is derived from an EMBL/GenBank/DDBJ whole genome shotgun (WGS) entry which is preliminary data.</text>
</comment>
<comment type="similarity">
    <text evidence="2 11">Belongs to the G-protein coupled receptor T2R family.</text>
</comment>
<feature type="transmembrane region" description="Helical" evidence="12">
    <location>
        <begin position="172"/>
        <end position="199"/>
    </location>
</feature>
<keyword evidence="6 12" id="KW-1133">Transmembrane helix</keyword>
<keyword evidence="7" id="KW-0297">G-protein coupled receptor</keyword>
<feature type="transmembrane region" description="Helical" evidence="12">
    <location>
        <begin position="122"/>
        <end position="144"/>
    </location>
</feature>
<dbReference type="PANTHER" id="PTHR11394">
    <property type="entry name" value="TASTE RECEPTOR TYPE 2"/>
    <property type="match status" value="1"/>
</dbReference>
<dbReference type="GO" id="GO:0033038">
    <property type="term" value="F:bitter taste receptor activity"/>
    <property type="evidence" value="ECO:0007669"/>
    <property type="project" value="InterPro"/>
</dbReference>
<dbReference type="PANTHER" id="PTHR11394:SF152">
    <property type="entry name" value="TASTE RECEPTOR TYPE 2"/>
    <property type="match status" value="1"/>
</dbReference>
<evidence type="ECO:0000256" key="4">
    <source>
        <dbReference type="ARBA" id="ARBA00022606"/>
    </source>
</evidence>
<keyword evidence="8 12" id="KW-0472">Membrane</keyword>
<dbReference type="GO" id="GO:0016020">
    <property type="term" value="C:membrane"/>
    <property type="evidence" value="ECO:0007669"/>
    <property type="project" value="UniProtKB-SubCell"/>
</dbReference>